<dbReference type="SUPFAM" id="SSF52266">
    <property type="entry name" value="SGNH hydrolase"/>
    <property type="match status" value="1"/>
</dbReference>
<proteinExistence type="predicted"/>
<feature type="signal peptide" evidence="1">
    <location>
        <begin position="1"/>
        <end position="21"/>
    </location>
</feature>
<keyword evidence="3" id="KW-0378">Hydrolase</keyword>
<evidence type="ECO:0000256" key="1">
    <source>
        <dbReference type="SAM" id="SignalP"/>
    </source>
</evidence>
<dbReference type="RefSeq" id="WP_138861878.1">
    <property type="nucleotide sequence ID" value="NZ_VCPC01000001.1"/>
</dbReference>
<dbReference type="CDD" id="cd00229">
    <property type="entry name" value="SGNH_hydrolase"/>
    <property type="match status" value="1"/>
</dbReference>
<dbReference type="Proteomes" id="UP001191082">
    <property type="component" value="Unassembled WGS sequence"/>
</dbReference>
<comment type="caution">
    <text evidence="3">The sequence shown here is derived from an EMBL/GenBank/DDBJ whole genome shotgun (WGS) entry which is preliminary data.</text>
</comment>
<name>A0ABY2XBX8_9RHOB</name>
<dbReference type="EMBL" id="VCPC01000001">
    <property type="protein sequence ID" value="TMV14526.1"/>
    <property type="molecule type" value="Genomic_DNA"/>
</dbReference>
<feature type="chain" id="PRO_5047468578" evidence="1">
    <location>
        <begin position="22"/>
        <end position="224"/>
    </location>
</feature>
<sequence length="224" mass="23896">MRLLVSLLSLWLLTGCSGAPGAEPRILAIGDSVLAFHKPLGGSVPDVVASRLGQRVENRAVSGARISNSLSPDPARQYDIRQQYRPGTWDWVIFNGGANDLLWECGCNRCDATLDGMISDDGRRGDIPALLGPIAKAGTRIAVLGYYDGNALPNAFSGCEVSIDRLNARLANMAAKDSNMIYVDAGVAMDPADPGLWFVDRVHPSRRGARAIGEVLARAIARAP</sequence>
<dbReference type="InterPro" id="IPR013830">
    <property type="entry name" value="SGNH_hydro"/>
</dbReference>
<accession>A0ABY2XBX8</accession>
<organism evidence="3 4">
    <name type="scientific">Arenibacterium halophilum</name>
    <dbReference type="NCBI Taxonomy" id="2583821"/>
    <lineage>
        <taxon>Bacteria</taxon>
        <taxon>Pseudomonadati</taxon>
        <taxon>Pseudomonadota</taxon>
        <taxon>Alphaproteobacteria</taxon>
        <taxon>Rhodobacterales</taxon>
        <taxon>Paracoccaceae</taxon>
        <taxon>Arenibacterium</taxon>
    </lineage>
</organism>
<dbReference type="PANTHER" id="PTHR30383:SF5">
    <property type="entry name" value="SGNH HYDROLASE-TYPE ESTERASE DOMAIN-CONTAINING PROTEIN"/>
    <property type="match status" value="1"/>
</dbReference>
<keyword evidence="1" id="KW-0732">Signal</keyword>
<dbReference type="PROSITE" id="PS51257">
    <property type="entry name" value="PROKAR_LIPOPROTEIN"/>
    <property type="match status" value="1"/>
</dbReference>
<reference evidence="3 4" key="1">
    <citation type="submission" date="2019-05" db="EMBL/GenBank/DDBJ databases">
        <title>Marivita sp. nov. isolated from sea sediment.</title>
        <authorList>
            <person name="Kim W."/>
        </authorList>
    </citation>
    <scope>NUCLEOTIDE SEQUENCE [LARGE SCALE GENOMIC DNA]</scope>
    <source>
        <strain evidence="3 4">CAU 1492</strain>
    </source>
</reference>
<dbReference type="Gene3D" id="3.40.50.1110">
    <property type="entry name" value="SGNH hydrolase"/>
    <property type="match status" value="1"/>
</dbReference>
<dbReference type="InterPro" id="IPR036514">
    <property type="entry name" value="SGNH_hydro_sf"/>
</dbReference>
<dbReference type="GO" id="GO:0016787">
    <property type="term" value="F:hydrolase activity"/>
    <property type="evidence" value="ECO:0007669"/>
    <property type="project" value="UniProtKB-KW"/>
</dbReference>
<evidence type="ECO:0000259" key="2">
    <source>
        <dbReference type="Pfam" id="PF13472"/>
    </source>
</evidence>
<gene>
    <name evidence="3" type="ORF">FGK64_00620</name>
</gene>
<feature type="domain" description="SGNH hydrolase-type esterase" evidence="2">
    <location>
        <begin position="28"/>
        <end position="211"/>
    </location>
</feature>
<evidence type="ECO:0000313" key="3">
    <source>
        <dbReference type="EMBL" id="TMV14526.1"/>
    </source>
</evidence>
<evidence type="ECO:0000313" key="4">
    <source>
        <dbReference type="Proteomes" id="UP001191082"/>
    </source>
</evidence>
<protein>
    <submittedName>
        <fullName evidence="3">SGNH/GDSL hydrolase family protein</fullName>
    </submittedName>
</protein>
<keyword evidence="4" id="KW-1185">Reference proteome</keyword>
<dbReference type="InterPro" id="IPR051532">
    <property type="entry name" value="Ester_Hydrolysis_Enzymes"/>
</dbReference>
<dbReference type="Pfam" id="PF13472">
    <property type="entry name" value="Lipase_GDSL_2"/>
    <property type="match status" value="1"/>
</dbReference>
<dbReference type="PANTHER" id="PTHR30383">
    <property type="entry name" value="THIOESTERASE 1/PROTEASE 1/LYSOPHOSPHOLIPASE L1"/>
    <property type="match status" value="1"/>
</dbReference>